<dbReference type="RefSeq" id="XP_954384.1">
    <property type="nucleotide sequence ID" value="XM_949291.1"/>
</dbReference>
<name>Q4UGT2_THEAN</name>
<evidence type="ECO:0000313" key="1">
    <source>
        <dbReference type="EMBL" id="CAI73707.1"/>
    </source>
</evidence>
<dbReference type="EMBL" id="CR940347">
    <property type="protein sequence ID" value="CAI73707.1"/>
    <property type="molecule type" value="Genomic_DNA"/>
</dbReference>
<dbReference type="GeneID" id="3864123"/>
<accession>Q4UGT2</accession>
<keyword evidence="2" id="KW-1185">Reference proteome</keyword>
<dbReference type="OrthoDB" id="361007at2759"/>
<protein>
    <submittedName>
        <fullName evidence="1">Uncharacterized protein</fullName>
    </submittedName>
</protein>
<dbReference type="VEuPathDB" id="PiroplasmaDB:TA21120"/>
<dbReference type="Proteomes" id="UP000001950">
    <property type="component" value="Chromosome 1"/>
</dbReference>
<sequence>MLLLVFLIINITHCDNNNSPNSNNSRRRLNETIDVSGYVKISDKLYRATCNCPSQIKSLQDMIYRTNTLCRPSKIKVRTHNCDQVDQEIIDNFKYIPPNDFVYISEHHLSAMDARESSKSFFCPGGDLGMFMEVVMNVFKYNNNNMLSESVVTDILKNYLLNLSENVNFYYNIDETALNNIKSALNWDMIDLYNIDYKYHETVKKLTIENISDQYIKYLYELHDNKQIVIWSIYSFFNLLWDKSSEKLRINVYPAALQNPSVFIKVDVNFGCEMAEVFPLLDAPIKDKQMLIYSELPMIVKRNVLVKQIRDKFNLGIDDINLIYNNLYNVNFSLLNNFRKLTCSLNSLVKRFHNMKYYNILYV</sequence>
<dbReference type="KEGG" id="tan:TA21120"/>
<gene>
    <name evidence="1" type="ORF">TA21120</name>
</gene>
<dbReference type="eggNOG" id="ENOG502S29J">
    <property type="taxonomic scope" value="Eukaryota"/>
</dbReference>
<dbReference type="AlphaFoldDB" id="Q4UGT2"/>
<dbReference type="OMA" id="PENTGCM"/>
<dbReference type="InParanoid" id="Q4UGT2"/>
<organism evidence="1 2">
    <name type="scientific">Theileria annulata</name>
    <dbReference type="NCBI Taxonomy" id="5874"/>
    <lineage>
        <taxon>Eukaryota</taxon>
        <taxon>Sar</taxon>
        <taxon>Alveolata</taxon>
        <taxon>Apicomplexa</taxon>
        <taxon>Aconoidasida</taxon>
        <taxon>Piroplasmida</taxon>
        <taxon>Theileriidae</taxon>
        <taxon>Theileria</taxon>
    </lineage>
</organism>
<proteinExistence type="predicted"/>
<evidence type="ECO:0000313" key="2">
    <source>
        <dbReference type="Proteomes" id="UP000001950"/>
    </source>
</evidence>
<reference evidence="1 2" key="1">
    <citation type="journal article" date="2005" name="Science">
        <title>Genome of the host-cell transforming parasite Theileria annulata compared with T. parva.</title>
        <authorList>
            <person name="Pain A."/>
            <person name="Renauld H."/>
            <person name="Berriman M."/>
            <person name="Murphy L."/>
            <person name="Yeats C.A."/>
            <person name="Weir W."/>
            <person name="Kerhornou A."/>
            <person name="Aslett M."/>
            <person name="Bishop R."/>
            <person name="Bouchier C."/>
            <person name="Cochet M."/>
            <person name="Coulson R.M.R."/>
            <person name="Cronin A."/>
            <person name="de Villiers E.P."/>
            <person name="Fraser A."/>
            <person name="Fosker N."/>
            <person name="Gardner M."/>
            <person name="Goble A."/>
            <person name="Griffiths-Jones S."/>
            <person name="Harris D.E."/>
            <person name="Katzer F."/>
            <person name="Larke N."/>
            <person name="Lord A."/>
            <person name="Maser P."/>
            <person name="McKellar S."/>
            <person name="Mooney P."/>
            <person name="Morton F."/>
            <person name="Nene V."/>
            <person name="O'Neil S."/>
            <person name="Price C."/>
            <person name="Quail M.A."/>
            <person name="Rabbinowitsch E."/>
            <person name="Rawlings N.D."/>
            <person name="Rutter S."/>
            <person name="Saunders D."/>
            <person name="Seeger K."/>
            <person name="Shah T."/>
            <person name="Squares R."/>
            <person name="Squares S."/>
            <person name="Tivey A."/>
            <person name="Walker A.R."/>
            <person name="Woodward J."/>
            <person name="Dobbelaere D.A.E."/>
            <person name="Langsley G."/>
            <person name="Rajandream M.A."/>
            <person name="McKeever D."/>
            <person name="Shiels B."/>
            <person name="Tait A."/>
            <person name="Barrell B.G."/>
            <person name="Hall N."/>
        </authorList>
    </citation>
    <scope>NUCLEOTIDE SEQUENCE [LARGE SCALE GENOMIC DNA]</scope>
    <source>
        <strain evidence="2">Ankara</strain>
    </source>
</reference>